<evidence type="ECO:0000256" key="7">
    <source>
        <dbReference type="ARBA" id="ARBA00022989"/>
    </source>
</evidence>
<evidence type="ECO:0000256" key="14">
    <source>
        <dbReference type="SAM" id="Phobius"/>
    </source>
</evidence>
<dbReference type="CDD" id="cd03505">
    <property type="entry name" value="Delta9-FADS-like"/>
    <property type="match status" value="1"/>
</dbReference>
<keyword evidence="12 13" id="KW-0275">Fatty acid biosynthesis</keyword>
<dbReference type="OrthoDB" id="10260134at2759"/>
<feature type="transmembrane region" description="Helical" evidence="14">
    <location>
        <begin position="271"/>
        <end position="294"/>
    </location>
</feature>
<evidence type="ECO:0000256" key="8">
    <source>
        <dbReference type="ARBA" id="ARBA00023002"/>
    </source>
</evidence>
<gene>
    <name evidence="16" type="ORF">KC19_6G072000</name>
</gene>
<dbReference type="InterPro" id="IPR005804">
    <property type="entry name" value="FA_desaturase_dom"/>
</dbReference>
<accession>A0A8T0HEV6</accession>
<keyword evidence="6" id="KW-0276">Fatty acid metabolism</keyword>
<feature type="transmembrane region" description="Helical" evidence="14">
    <location>
        <begin position="144"/>
        <end position="164"/>
    </location>
</feature>
<comment type="caution">
    <text evidence="16">The sequence shown here is derived from an EMBL/GenBank/DDBJ whole genome shotgun (WGS) entry which is preliminary data.</text>
</comment>
<evidence type="ECO:0000256" key="9">
    <source>
        <dbReference type="ARBA" id="ARBA00023004"/>
    </source>
</evidence>
<evidence type="ECO:0000256" key="2">
    <source>
        <dbReference type="ARBA" id="ARBA00005189"/>
    </source>
</evidence>
<evidence type="ECO:0000256" key="12">
    <source>
        <dbReference type="ARBA" id="ARBA00023160"/>
    </source>
</evidence>
<evidence type="ECO:0000256" key="3">
    <source>
        <dbReference type="ARBA" id="ARBA00009295"/>
    </source>
</evidence>
<dbReference type="GO" id="GO:0042761">
    <property type="term" value="P:very long-chain fatty acid biosynthetic process"/>
    <property type="evidence" value="ECO:0007669"/>
    <property type="project" value="TreeGrafter"/>
</dbReference>
<evidence type="ECO:0000313" key="16">
    <source>
        <dbReference type="EMBL" id="KAG0569187.1"/>
    </source>
</evidence>
<dbReference type="InterPro" id="IPR015876">
    <property type="entry name" value="Acyl-CoA_DS"/>
</dbReference>
<dbReference type="AlphaFoldDB" id="A0A8T0HEV6"/>
<evidence type="ECO:0000256" key="13">
    <source>
        <dbReference type="RuleBase" id="RU000581"/>
    </source>
</evidence>
<comment type="similarity">
    <text evidence="3 13">Belongs to the fatty acid desaturase type 1 family.</text>
</comment>
<evidence type="ECO:0000256" key="4">
    <source>
        <dbReference type="ARBA" id="ARBA00022516"/>
    </source>
</evidence>
<comment type="domain">
    <text evidence="13">The histidine box domains are involved in binding the catalytic metal ions.</text>
</comment>
<feature type="transmembrane region" description="Helical" evidence="14">
    <location>
        <begin position="120"/>
        <end position="138"/>
    </location>
</feature>
<sequence length="389" mass="43992">MATAGAMSATVAPCGLQGLSLRRAVRRAPVEYRPCGVVARRSAGVGLRREVLPRRELLGVAVKGLAGGNVGRVSCVLEEAAPEQLVEGTEYPPSRIWLSDVVVRKRRNYFKNRQWTGKDLTYAGFMALMHGLCLFAPATFSWNAFGLFVGLYVITGMLGITLSYHRNLSHKSFKVPKWLEYTFAYCGVQAIQGDPTEWVSAHRYHHAHCDTENDPHTPYEGFWHSHMGWLLDDSRTQERVGAKNNVGDMEKDPFYNFIAKTYPIHPIMMGAALYALGGFPYIVWGMAVRAVWVYHITWFVNSASHVWGSQSWNTGDLSRNNWWVALLAFGEGWHNNHHAFEYSARHGLEWWQLDPTWWVIRGLEAVGLATKVKLPRKDHMEKLAFKSAA</sequence>
<proteinExistence type="inferred from homology"/>
<dbReference type="PANTHER" id="PTHR11351:SF31">
    <property type="entry name" value="DESATURASE 1, ISOFORM A-RELATED"/>
    <property type="match status" value="1"/>
</dbReference>
<reference evidence="16 17" key="1">
    <citation type="submission" date="2020-06" db="EMBL/GenBank/DDBJ databases">
        <title>WGS assembly of Ceratodon purpureus strain R40.</title>
        <authorList>
            <person name="Carey S.B."/>
            <person name="Jenkins J."/>
            <person name="Shu S."/>
            <person name="Lovell J.T."/>
            <person name="Sreedasyam A."/>
            <person name="Maumus F."/>
            <person name="Tiley G.P."/>
            <person name="Fernandez-Pozo N."/>
            <person name="Barry K."/>
            <person name="Chen C."/>
            <person name="Wang M."/>
            <person name="Lipzen A."/>
            <person name="Daum C."/>
            <person name="Saski C.A."/>
            <person name="Payton A.C."/>
            <person name="Mcbreen J.C."/>
            <person name="Conrad R.E."/>
            <person name="Kollar L.M."/>
            <person name="Olsson S."/>
            <person name="Huttunen S."/>
            <person name="Landis J.B."/>
            <person name="Wickett N.J."/>
            <person name="Johnson M.G."/>
            <person name="Rensing S.A."/>
            <person name="Grimwood J."/>
            <person name="Schmutz J."/>
            <person name="Mcdaniel S.F."/>
        </authorList>
    </citation>
    <scope>NUCLEOTIDE SEQUENCE [LARGE SCALE GENOMIC DNA]</scope>
    <source>
        <strain evidence="16 17">R40</strain>
    </source>
</reference>
<comment type="subcellular location">
    <subcellularLocation>
        <location evidence="1">Membrane</location>
        <topology evidence="1">Multi-pass membrane protein</topology>
    </subcellularLocation>
</comment>
<dbReference type="Proteomes" id="UP000822688">
    <property type="component" value="Chromosome 6"/>
</dbReference>
<keyword evidence="9" id="KW-0408">Iron</keyword>
<dbReference type="GO" id="GO:0016717">
    <property type="term" value="F:oxidoreductase activity, acting on paired donors, with oxidation of a pair of donors resulting in the reduction of molecular oxygen to two molecules of water"/>
    <property type="evidence" value="ECO:0007669"/>
    <property type="project" value="InterPro"/>
</dbReference>
<keyword evidence="5 13" id="KW-0812">Transmembrane</keyword>
<dbReference type="Pfam" id="PF00487">
    <property type="entry name" value="FA_desaturase"/>
    <property type="match status" value="1"/>
</dbReference>
<evidence type="ECO:0000256" key="10">
    <source>
        <dbReference type="ARBA" id="ARBA00023098"/>
    </source>
</evidence>
<evidence type="ECO:0000256" key="1">
    <source>
        <dbReference type="ARBA" id="ARBA00004141"/>
    </source>
</evidence>
<evidence type="ECO:0000313" key="17">
    <source>
        <dbReference type="Proteomes" id="UP000822688"/>
    </source>
</evidence>
<dbReference type="PANTHER" id="PTHR11351">
    <property type="entry name" value="ACYL-COA DESATURASE"/>
    <property type="match status" value="1"/>
</dbReference>
<name>A0A8T0HEV6_CERPU</name>
<evidence type="ECO:0000256" key="11">
    <source>
        <dbReference type="ARBA" id="ARBA00023136"/>
    </source>
</evidence>
<dbReference type="EMBL" id="CM026427">
    <property type="protein sequence ID" value="KAG0569187.1"/>
    <property type="molecule type" value="Genomic_DNA"/>
</dbReference>
<keyword evidence="10" id="KW-0443">Lipid metabolism</keyword>
<dbReference type="PRINTS" id="PR00075">
    <property type="entry name" value="FACDDSATRASE"/>
</dbReference>
<evidence type="ECO:0000256" key="5">
    <source>
        <dbReference type="ARBA" id="ARBA00022692"/>
    </source>
</evidence>
<keyword evidence="8 13" id="KW-0560">Oxidoreductase</keyword>
<evidence type="ECO:0000259" key="15">
    <source>
        <dbReference type="Pfam" id="PF00487"/>
    </source>
</evidence>
<organism evidence="16 17">
    <name type="scientific">Ceratodon purpureus</name>
    <name type="common">Fire moss</name>
    <name type="synonym">Dicranum purpureum</name>
    <dbReference type="NCBI Taxonomy" id="3225"/>
    <lineage>
        <taxon>Eukaryota</taxon>
        <taxon>Viridiplantae</taxon>
        <taxon>Streptophyta</taxon>
        <taxon>Embryophyta</taxon>
        <taxon>Bryophyta</taxon>
        <taxon>Bryophytina</taxon>
        <taxon>Bryopsida</taxon>
        <taxon>Dicranidae</taxon>
        <taxon>Pseudoditrichales</taxon>
        <taxon>Ditrichaceae</taxon>
        <taxon>Ceratodon</taxon>
    </lineage>
</organism>
<evidence type="ECO:0000256" key="6">
    <source>
        <dbReference type="ARBA" id="ARBA00022832"/>
    </source>
</evidence>
<dbReference type="GO" id="GO:0005789">
    <property type="term" value="C:endoplasmic reticulum membrane"/>
    <property type="evidence" value="ECO:0007669"/>
    <property type="project" value="TreeGrafter"/>
</dbReference>
<protein>
    <recommendedName>
        <fullName evidence="15">Fatty acid desaturase domain-containing protein</fullName>
    </recommendedName>
</protein>
<comment type="pathway">
    <text evidence="2">Lipid metabolism.</text>
</comment>
<keyword evidence="17" id="KW-1185">Reference proteome</keyword>
<feature type="domain" description="Fatty acid desaturase" evidence="15">
    <location>
        <begin position="149"/>
        <end position="362"/>
    </location>
</feature>
<keyword evidence="7 14" id="KW-1133">Transmembrane helix</keyword>
<comment type="cofactor">
    <cofactor evidence="13">
        <name>Fe(2+)</name>
        <dbReference type="ChEBI" id="CHEBI:29033"/>
    </cofactor>
</comment>
<keyword evidence="11 14" id="KW-0472">Membrane</keyword>
<keyword evidence="4 13" id="KW-0444">Lipid biosynthesis</keyword>